<sequence length="663" mass="69561">MNPRSRPARLAWPILVCLPVASLACGGATPEPAPPKPVEKAPEPPPPPDVSAVPAPATLLAFGRVQKPADVLQVVGGWTGAPLPADVVTELVASAAVSSAADLGRPVDFAVATDPKKAASGPGYALSVALRPLDEAKPVLEKAFTLKPAQAGIIRLEPKGAAEDEDRRECAIFPSVDAPFRLVCGTSATALDLLGPYLSRTSPRAKYASDVHVEVTPEPFRPMLTQGRTLIPTIMGQVLGVRKTDNPGSELAHAALGDFVDFAIDLDRLELDGKLAEPGADATLTASFKGHESLTTRLAVSHPERAGAPPPSFWRMPASSDVALFHGAIDEKDVSHARDLTLDAIAKQLAKSSVPEADKKLLKDAVSHTTALFLAPGVFAKGLDVEGEQKAVAAAKSNREDAKAGKKGAKDQNEMRRAVAEQLAGWSLFSVEEPIAKVSGVVKELGAALARPGIVRWLKEENHGLAAPTLKATTSPRTATLPKGTVHYELTVVHELPEPLDVAKKPAETKKPAAKEAKAKVQGKPVKMHIFLTPEANRTVMGFGIDDALAAKMLGGVFASGPTLETREGLDELKRAKTNAGGFITTRGFVTDSPLSYVSDKKLPDRDPLRPLGNAPAHGGAAIPFTWLAQPGKDGSAGSFVATLKLPKAAVQDIVSVVTQSGR</sequence>
<gene>
    <name evidence="3" type="ORF">LVJ94_36590</name>
</gene>
<evidence type="ECO:0000313" key="4">
    <source>
        <dbReference type="Proteomes" id="UP001374803"/>
    </source>
</evidence>
<protein>
    <submittedName>
        <fullName evidence="3">Uncharacterized protein</fullName>
    </submittedName>
</protein>
<proteinExistence type="predicted"/>
<dbReference type="PROSITE" id="PS51257">
    <property type="entry name" value="PROKAR_LIPOPROTEIN"/>
    <property type="match status" value="1"/>
</dbReference>
<keyword evidence="2" id="KW-0732">Signal</keyword>
<reference evidence="3" key="1">
    <citation type="submission" date="2021-12" db="EMBL/GenBank/DDBJ databases">
        <title>Discovery of the Pendulisporaceae a myxobacterial family with distinct sporulation behavior and unique specialized metabolism.</title>
        <authorList>
            <person name="Garcia R."/>
            <person name="Popoff A."/>
            <person name="Bader C.D."/>
            <person name="Loehr J."/>
            <person name="Walesch S."/>
            <person name="Walt C."/>
            <person name="Boldt J."/>
            <person name="Bunk B."/>
            <person name="Haeckl F.J.F.P.J."/>
            <person name="Gunesch A.P."/>
            <person name="Birkelbach J."/>
            <person name="Nuebel U."/>
            <person name="Pietschmann T."/>
            <person name="Bach T."/>
            <person name="Mueller R."/>
        </authorList>
    </citation>
    <scope>NUCLEOTIDE SEQUENCE</scope>
    <source>
        <strain evidence="3">MSr11367</strain>
    </source>
</reference>
<name>A0ABZ2KUR5_9BACT</name>
<dbReference type="EMBL" id="CP089983">
    <property type="protein sequence ID" value="WXB02422.1"/>
    <property type="molecule type" value="Genomic_DNA"/>
</dbReference>
<dbReference type="RefSeq" id="WP_394832050.1">
    <property type="nucleotide sequence ID" value="NZ_CP089929.1"/>
</dbReference>
<evidence type="ECO:0000256" key="2">
    <source>
        <dbReference type="SAM" id="SignalP"/>
    </source>
</evidence>
<keyword evidence="4" id="KW-1185">Reference proteome</keyword>
<feature type="chain" id="PRO_5047078601" evidence="2">
    <location>
        <begin position="25"/>
        <end position="663"/>
    </location>
</feature>
<organism evidence="3 4">
    <name type="scientific">Pendulispora rubella</name>
    <dbReference type="NCBI Taxonomy" id="2741070"/>
    <lineage>
        <taxon>Bacteria</taxon>
        <taxon>Pseudomonadati</taxon>
        <taxon>Myxococcota</taxon>
        <taxon>Myxococcia</taxon>
        <taxon>Myxococcales</taxon>
        <taxon>Sorangiineae</taxon>
        <taxon>Pendulisporaceae</taxon>
        <taxon>Pendulispora</taxon>
    </lineage>
</organism>
<evidence type="ECO:0000256" key="1">
    <source>
        <dbReference type="SAM" id="MobiDB-lite"/>
    </source>
</evidence>
<accession>A0ABZ2KUR5</accession>
<feature type="region of interest" description="Disordered" evidence="1">
    <location>
        <begin position="29"/>
        <end position="53"/>
    </location>
</feature>
<feature type="signal peptide" evidence="2">
    <location>
        <begin position="1"/>
        <end position="24"/>
    </location>
</feature>
<evidence type="ECO:0000313" key="3">
    <source>
        <dbReference type="EMBL" id="WXB02422.1"/>
    </source>
</evidence>
<dbReference type="Proteomes" id="UP001374803">
    <property type="component" value="Chromosome"/>
</dbReference>